<keyword evidence="4" id="KW-1185">Reference proteome</keyword>
<sequence>MTGELRCPPGSVPRSALSGIVYRPSVLVAAAGLWLTAAGFVLDGGVASSWSKIISGVVMTTFAAVRTARPATTTPLSLINVGIGAWLITSPFVLGYHTAAGPAWHDVTLGTVVMMLAGVSWLSTGKPPPADVAGRRG</sequence>
<name>A0A919K8A4_9ACTN</name>
<keyword evidence="1" id="KW-0472">Membrane</keyword>
<dbReference type="InterPro" id="IPR005530">
    <property type="entry name" value="SPW"/>
</dbReference>
<feature type="domain" description="SPW repeat-containing integral membrane" evidence="2">
    <location>
        <begin position="25"/>
        <end position="117"/>
    </location>
</feature>
<dbReference type="Proteomes" id="UP000636960">
    <property type="component" value="Unassembled WGS sequence"/>
</dbReference>
<evidence type="ECO:0000256" key="1">
    <source>
        <dbReference type="SAM" id="Phobius"/>
    </source>
</evidence>
<evidence type="ECO:0000313" key="3">
    <source>
        <dbReference type="EMBL" id="GIF01223.1"/>
    </source>
</evidence>
<dbReference type="Pfam" id="PF03779">
    <property type="entry name" value="SPW"/>
    <property type="match status" value="1"/>
</dbReference>
<dbReference type="EMBL" id="BOMV01000100">
    <property type="protein sequence ID" value="GIF01223.1"/>
    <property type="molecule type" value="Genomic_DNA"/>
</dbReference>
<keyword evidence="1" id="KW-1133">Transmembrane helix</keyword>
<gene>
    <name evidence="3" type="ORF">Ari01nite_86870</name>
</gene>
<feature type="transmembrane region" description="Helical" evidence="1">
    <location>
        <begin position="103"/>
        <end position="122"/>
    </location>
</feature>
<organism evidence="3 4">
    <name type="scientific">Paractinoplanes rishiriensis</name>
    <dbReference type="NCBI Taxonomy" id="1050105"/>
    <lineage>
        <taxon>Bacteria</taxon>
        <taxon>Bacillati</taxon>
        <taxon>Actinomycetota</taxon>
        <taxon>Actinomycetes</taxon>
        <taxon>Micromonosporales</taxon>
        <taxon>Micromonosporaceae</taxon>
        <taxon>Paractinoplanes</taxon>
    </lineage>
</organism>
<proteinExistence type="predicted"/>
<feature type="transmembrane region" description="Helical" evidence="1">
    <location>
        <begin position="77"/>
        <end position="97"/>
    </location>
</feature>
<dbReference type="AlphaFoldDB" id="A0A919K8A4"/>
<evidence type="ECO:0000313" key="4">
    <source>
        <dbReference type="Proteomes" id="UP000636960"/>
    </source>
</evidence>
<feature type="transmembrane region" description="Helical" evidence="1">
    <location>
        <begin position="20"/>
        <end position="41"/>
    </location>
</feature>
<protein>
    <recommendedName>
        <fullName evidence="2">SPW repeat-containing integral membrane domain-containing protein</fullName>
    </recommendedName>
</protein>
<keyword evidence="1" id="KW-0812">Transmembrane</keyword>
<dbReference type="RefSeq" id="WP_203789790.1">
    <property type="nucleotide sequence ID" value="NZ_BOMV01000100.1"/>
</dbReference>
<accession>A0A919K8A4</accession>
<reference evidence="3" key="1">
    <citation type="submission" date="2021-01" db="EMBL/GenBank/DDBJ databases">
        <title>Whole genome shotgun sequence of Actinoplanes rishiriensis NBRC 108556.</title>
        <authorList>
            <person name="Komaki H."/>
            <person name="Tamura T."/>
        </authorList>
    </citation>
    <scope>NUCLEOTIDE SEQUENCE</scope>
    <source>
        <strain evidence="3">NBRC 108556</strain>
    </source>
</reference>
<evidence type="ECO:0000259" key="2">
    <source>
        <dbReference type="Pfam" id="PF03779"/>
    </source>
</evidence>
<comment type="caution">
    <text evidence="3">The sequence shown here is derived from an EMBL/GenBank/DDBJ whole genome shotgun (WGS) entry which is preliminary data.</text>
</comment>